<evidence type="ECO:0000313" key="2">
    <source>
        <dbReference type="EMBL" id="MBE1487667.1"/>
    </source>
</evidence>
<evidence type="ECO:0000256" key="1">
    <source>
        <dbReference type="SAM" id="Phobius"/>
    </source>
</evidence>
<keyword evidence="1" id="KW-0812">Transmembrane</keyword>
<dbReference type="AlphaFoldDB" id="A0A927QYB0"/>
<dbReference type="RefSeq" id="WP_192767476.1">
    <property type="nucleotide sequence ID" value="NZ_JADBEB010000001.1"/>
</dbReference>
<sequence>MSAVALERSKTYFEQFVGSVPEPLQGFTRTVLSPFEQLLEQVAGDPDDLMRGAERCLAASTDVLGIAAGQTSDRSRLQPPAWGGEAADAFQTGLTNIEELIRQLGDGLAAAKEVLVEAANAAVDAFNLLCELIFEFLTAFLIEAIIAAAAAFLSFGASIAAFAVRWLARLALTLGRGARIVGKLVRVLTKLAGKLDEVKDLLTTYRKRVMELRKLKKQYAMWRQQGRTPAGLAVAKEYGLKVGLPRFAFNQVSPVNLSGKGGAVLDTVVGGQDIRDGEKDRNYATDGTYREDIGPYTKSVQDLIDSVG</sequence>
<keyword evidence="1" id="KW-0472">Membrane</keyword>
<proteinExistence type="predicted"/>
<accession>A0A927QYB0</accession>
<name>A0A927QYB0_9ACTN</name>
<keyword evidence="1" id="KW-1133">Transmembrane helix</keyword>
<dbReference type="EMBL" id="JADBEB010000001">
    <property type="protein sequence ID" value="MBE1487667.1"/>
    <property type="molecule type" value="Genomic_DNA"/>
</dbReference>
<dbReference type="Proteomes" id="UP000649753">
    <property type="component" value="Unassembled WGS sequence"/>
</dbReference>
<protein>
    <submittedName>
        <fullName evidence="2">Uncharacterized protein YukE</fullName>
    </submittedName>
</protein>
<feature type="transmembrane region" description="Helical" evidence="1">
    <location>
        <begin position="136"/>
        <end position="164"/>
    </location>
</feature>
<keyword evidence="3" id="KW-1185">Reference proteome</keyword>
<comment type="caution">
    <text evidence="2">The sequence shown here is derived from an EMBL/GenBank/DDBJ whole genome shotgun (WGS) entry which is preliminary data.</text>
</comment>
<reference evidence="2" key="1">
    <citation type="submission" date="2020-10" db="EMBL/GenBank/DDBJ databases">
        <title>Sequencing the genomes of 1000 actinobacteria strains.</title>
        <authorList>
            <person name="Klenk H.-P."/>
        </authorList>
    </citation>
    <scope>NUCLEOTIDE SEQUENCE</scope>
    <source>
        <strain evidence="2">DSM 46832</strain>
    </source>
</reference>
<evidence type="ECO:0000313" key="3">
    <source>
        <dbReference type="Proteomes" id="UP000649753"/>
    </source>
</evidence>
<organism evidence="2 3">
    <name type="scientific">Plantactinospora soyae</name>
    <dbReference type="NCBI Taxonomy" id="1544732"/>
    <lineage>
        <taxon>Bacteria</taxon>
        <taxon>Bacillati</taxon>
        <taxon>Actinomycetota</taxon>
        <taxon>Actinomycetes</taxon>
        <taxon>Micromonosporales</taxon>
        <taxon>Micromonosporaceae</taxon>
        <taxon>Plantactinospora</taxon>
    </lineage>
</organism>
<gene>
    <name evidence="2" type="ORF">H4W31_003305</name>
</gene>